<keyword evidence="7" id="KW-1185">Reference proteome</keyword>
<gene>
    <name evidence="6" type="ORF">K5I29_10550</name>
</gene>
<evidence type="ECO:0000256" key="1">
    <source>
        <dbReference type="ARBA" id="ARBA00022617"/>
    </source>
</evidence>
<dbReference type="InterPro" id="IPR036909">
    <property type="entry name" value="Cyt_c-like_dom_sf"/>
</dbReference>
<evidence type="ECO:0000256" key="2">
    <source>
        <dbReference type="ARBA" id="ARBA00022723"/>
    </source>
</evidence>
<proteinExistence type="predicted"/>
<keyword evidence="3 4" id="KW-0408">Iron</keyword>
<dbReference type="Pfam" id="PF00034">
    <property type="entry name" value="Cytochrom_C"/>
    <property type="match status" value="1"/>
</dbReference>
<dbReference type="EMBL" id="CP081495">
    <property type="protein sequence ID" value="UYW00934.1"/>
    <property type="molecule type" value="Genomic_DNA"/>
</dbReference>
<dbReference type="Gene3D" id="1.10.760.10">
    <property type="entry name" value="Cytochrome c-like domain"/>
    <property type="match status" value="1"/>
</dbReference>
<evidence type="ECO:0000259" key="5">
    <source>
        <dbReference type="PROSITE" id="PS51007"/>
    </source>
</evidence>
<dbReference type="PROSITE" id="PS51007">
    <property type="entry name" value="CYTC"/>
    <property type="match status" value="1"/>
</dbReference>
<keyword evidence="2 4" id="KW-0479">Metal-binding</keyword>
<name>A0ABY6LX79_9FLAO</name>
<dbReference type="InterPro" id="IPR009056">
    <property type="entry name" value="Cyt_c-like_dom"/>
</dbReference>
<dbReference type="Proteomes" id="UP001163328">
    <property type="component" value="Chromosome"/>
</dbReference>
<dbReference type="SUPFAM" id="SSF46626">
    <property type="entry name" value="Cytochrome c"/>
    <property type="match status" value="1"/>
</dbReference>
<dbReference type="RefSeq" id="WP_264433185.1">
    <property type="nucleotide sequence ID" value="NZ_CP081495.1"/>
</dbReference>
<evidence type="ECO:0000313" key="6">
    <source>
        <dbReference type="EMBL" id="UYW00934.1"/>
    </source>
</evidence>
<organism evidence="6 7">
    <name type="scientific">Flavobacterium agricola</name>
    <dbReference type="NCBI Taxonomy" id="2870839"/>
    <lineage>
        <taxon>Bacteria</taxon>
        <taxon>Pseudomonadati</taxon>
        <taxon>Bacteroidota</taxon>
        <taxon>Flavobacteriia</taxon>
        <taxon>Flavobacteriales</taxon>
        <taxon>Flavobacteriaceae</taxon>
        <taxon>Flavobacterium</taxon>
    </lineage>
</organism>
<feature type="domain" description="Cytochrome c" evidence="5">
    <location>
        <begin position="36"/>
        <end position="125"/>
    </location>
</feature>
<dbReference type="PROSITE" id="PS51257">
    <property type="entry name" value="PROKAR_LIPOPROTEIN"/>
    <property type="match status" value="1"/>
</dbReference>
<accession>A0ABY6LX79</accession>
<keyword evidence="1 4" id="KW-0349">Heme</keyword>
<protein>
    <submittedName>
        <fullName evidence="6">C-type cytochrome</fullName>
    </submittedName>
</protein>
<sequence>MKKFLVFGILALAVVSCGKTKETVEVTPTNLSEKEQQLALGKKIFDGKGACASCHLPERKAIGPSIKEIAEIYRAQNGDMKAFLLEKAEPIVDPTQYVTMKTNFVITKRLPENELEAVIAYMESF</sequence>
<reference evidence="6" key="1">
    <citation type="submission" date="2021-08" db="EMBL/GenBank/DDBJ databases">
        <title>Flavobacterium sp. strain CC-SYL302.</title>
        <authorList>
            <person name="Lin S.-Y."/>
            <person name="Lee T.-H."/>
            <person name="Young C.-C."/>
        </authorList>
    </citation>
    <scope>NUCLEOTIDE SEQUENCE</scope>
    <source>
        <strain evidence="6">CC-SYL302</strain>
    </source>
</reference>
<evidence type="ECO:0000256" key="3">
    <source>
        <dbReference type="ARBA" id="ARBA00023004"/>
    </source>
</evidence>
<evidence type="ECO:0000313" key="7">
    <source>
        <dbReference type="Proteomes" id="UP001163328"/>
    </source>
</evidence>
<evidence type="ECO:0000256" key="4">
    <source>
        <dbReference type="PROSITE-ProRule" id="PRU00433"/>
    </source>
</evidence>